<dbReference type="CDD" id="cd04739">
    <property type="entry name" value="DHOD_like"/>
    <property type="match status" value="1"/>
</dbReference>
<dbReference type="GO" id="GO:0004152">
    <property type="term" value="F:dihydroorotate dehydrogenase activity"/>
    <property type="evidence" value="ECO:0007669"/>
    <property type="project" value="InterPro"/>
</dbReference>
<dbReference type="InterPro" id="IPR013785">
    <property type="entry name" value="Aldolase_TIM"/>
</dbReference>
<comment type="pathway">
    <text evidence="2">Pyrimidine metabolism; UMP biosynthesis via de novo pathway.</text>
</comment>
<evidence type="ECO:0000259" key="7">
    <source>
        <dbReference type="Pfam" id="PF01180"/>
    </source>
</evidence>
<dbReference type="Gene3D" id="3.20.20.70">
    <property type="entry name" value="Aldolase class I"/>
    <property type="match status" value="1"/>
</dbReference>
<evidence type="ECO:0000256" key="3">
    <source>
        <dbReference type="ARBA" id="ARBA00022630"/>
    </source>
</evidence>
<dbReference type="UniPathway" id="UPA00070"/>
<name>A0A3B0VJ00_9ZZZZ</name>
<keyword evidence="3" id="KW-0285">Flavoprotein</keyword>
<evidence type="ECO:0000313" key="8">
    <source>
        <dbReference type="EMBL" id="VAW42901.1"/>
    </source>
</evidence>
<feature type="domain" description="Dihydroorotate dehydrogenase catalytic" evidence="7">
    <location>
        <begin position="92"/>
        <end position="288"/>
    </location>
</feature>
<dbReference type="SUPFAM" id="SSF51395">
    <property type="entry name" value="FMN-linked oxidoreductases"/>
    <property type="match status" value="1"/>
</dbReference>
<organism evidence="8">
    <name type="scientific">hydrothermal vent metagenome</name>
    <dbReference type="NCBI Taxonomy" id="652676"/>
    <lineage>
        <taxon>unclassified sequences</taxon>
        <taxon>metagenomes</taxon>
        <taxon>ecological metagenomes</taxon>
    </lineage>
</organism>
<dbReference type="NCBIfam" id="NF005741">
    <property type="entry name" value="PRK07565.1"/>
    <property type="match status" value="1"/>
</dbReference>
<evidence type="ECO:0000256" key="2">
    <source>
        <dbReference type="ARBA" id="ARBA00004725"/>
    </source>
</evidence>
<evidence type="ECO:0000256" key="6">
    <source>
        <dbReference type="ARBA" id="ARBA00023002"/>
    </source>
</evidence>
<dbReference type="InterPro" id="IPR050074">
    <property type="entry name" value="DHO_dehydrogenase"/>
</dbReference>
<gene>
    <name evidence="8" type="ORF">MNBD_CHLOROFLEXI01-2201</name>
</gene>
<dbReference type="EMBL" id="UOEU01000980">
    <property type="protein sequence ID" value="VAW42901.1"/>
    <property type="molecule type" value="Genomic_DNA"/>
</dbReference>
<evidence type="ECO:0000256" key="5">
    <source>
        <dbReference type="ARBA" id="ARBA00022975"/>
    </source>
</evidence>
<dbReference type="PIRSF" id="PIRSF000164">
    <property type="entry name" value="DHO_oxidase"/>
    <property type="match status" value="1"/>
</dbReference>
<keyword evidence="5" id="KW-0665">Pyrimidine biosynthesis</keyword>
<evidence type="ECO:0000256" key="4">
    <source>
        <dbReference type="ARBA" id="ARBA00022643"/>
    </source>
</evidence>
<dbReference type="GO" id="GO:0005737">
    <property type="term" value="C:cytoplasm"/>
    <property type="evidence" value="ECO:0007669"/>
    <property type="project" value="InterPro"/>
</dbReference>
<dbReference type="Pfam" id="PF01180">
    <property type="entry name" value="DHO_dh"/>
    <property type="match status" value="1"/>
</dbReference>
<proteinExistence type="predicted"/>
<keyword evidence="6" id="KW-0560">Oxidoreductase</keyword>
<dbReference type="GO" id="GO:0044205">
    <property type="term" value="P:'de novo' UMP biosynthetic process"/>
    <property type="evidence" value="ECO:0007669"/>
    <property type="project" value="UniProtKB-UniPathway"/>
</dbReference>
<dbReference type="GO" id="GO:0006207">
    <property type="term" value="P:'de novo' pyrimidine nucleobase biosynthetic process"/>
    <property type="evidence" value="ECO:0007669"/>
    <property type="project" value="TreeGrafter"/>
</dbReference>
<sequence>MNLKTNYLGLELKNPLMPSASPLSRTMDGLRKMEDAGASGVVLYSLFEEQILQESHTLNEHLLQGTESFAEALSYFPESAAYQDGPEIYFNHIRRAKEALTIPIIGSLNGVSTGWWIQYAKNIEQAGADALELNIYYLPTNLDESGAEVEALYLDALREVKTAVSIPVAMKLSPYFSAMGNMAKRLVTQGADGLVLFNRFYQPDLDLDELAVVPNLLLSNSSELRLPLRWIAVLYGRLQTDFALTSGVHSVADVLKGVAAGAAVTMVASELLQNGIERIKALLHGVEAWLEENEYESLDQLRGSLSQINCAEPAAFERANYMRVLQSYASGSTW</sequence>
<dbReference type="InterPro" id="IPR012135">
    <property type="entry name" value="Dihydroorotate_DH_1_2"/>
</dbReference>
<comment type="cofactor">
    <cofactor evidence="1">
        <name>FMN</name>
        <dbReference type="ChEBI" id="CHEBI:58210"/>
    </cofactor>
</comment>
<dbReference type="PANTHER" id="PTHR48109">
    <property type="entry name" value="DIHYDROOROTATE DEHYDROGENASE (QUINONE), MITOCHONDRIAL-RELATED"/>
    <property type="match status" value="1"/>
</dbReference>
<dbReference type="AlphaFoldDB" id="A0A3B0VJ00"/>
<dbReference type="PANTHER" id="PTHR48109:SF3">
    <property type="entry name" value="SLL0744 PROTEIN"/>
    <property type="match status" value="1"/>
</dbReference>
<reference evidence="8" key="1">
    <citation type="submission" date="2018-06" db="EMBL/GenBank/DDBJ databases">
        <authorList>
            <person name="Zhirakovskaya E."/>
        </authorList>
    </citation>
    <scope>NUCLEOTIDE SEQUENCE</scope>
</reference>
<protein>
    <submittedName>
        <fullName evidence="8">Dihydropyrimidine dehydrogenase [NADP+], similar to dihydroorotate dehydrogenase</fullName>
    </submittedName>
</protein>
<evidence type="ECO:0000256" key="1">
    <source>
        <dbReference type="ARBA" id="ARBA00001917"/>
    </source>
</evidence>
<dbReference type="InterPro" id="IPR005720">
    <property type="entry name" value="Dihydroorotate_DH_cat"/>
</dbReference>
<keyword evidence="4" id="KW-0288">FMN</keyword>
<accession>A0A3B0VJ00</accession>